<evidence type="ECO:0000256" key="2">
    <source>
        <dbReference type="SAM" id="SignalP"/>
    </source>
</evidence>
<name>A0A8H6I856_9AGAR</name>
<feature type="transmembrane region" description="Helical" evidence="1">
    <location>
        <begin position="171"/>
        <end position="196"/>
    </location>
</feature>
<evidence type="ECO:0000256" key="1">
    <source>
        <dbReference type="SAM" id="Phobius"/>
    </source>
</evidence>
<comment type="caution">
    <text evidence="3">The sequence shown here is derived from an EMBL/GenBank/DDBJ whole genome shotgun (WGS) entry which is preliminary data.</text>
</comment>
<dbReference type="AlphaFoldDB" id="A0A8H6I856"/>
<gene>
    <name evidence="3" type="ORF">DFP72DRAFT_1091896</name>
</gene>
<evidence type="ECO:0000313" key="3">
    <source>
        <dbReference type="EMBL" id="KAF6760710.1"/>
    </source>
</evidence>
<dbReference type="OrthoDB" id="422086at2759"/>
<keyword evidence="1" id="KW-0812">Transmembrane</keyword>
<keyword evidence="2" id="KW-0732">Signal</keyword>
<evidence type="ECO:0000313" key="4">
    <source>
        <dbReference type="Proteomes" id="UP000521943"/>
    </source>
</evidence>
<accession>A0A8H6I856</accession>
<sequence>MVAPFYKIPLLIILAVSMYNCSSPPTPSPSRSERESSKSTRLEFVLSRSIAISIRVGASQLSQPHNVITEHTSIYLHTQTFWAGLTMIELVIYTTEIYGPSSLQAGFQRIAFFSSANRIIHCTPIFILGCGLAAIGSTIRFLCFGAMGPMFTFEIGEWVTERGSLVRESGILNSLVGKLVVLPIPITFLAVNVALLRRMRREDEALRQRFGSEWEDWARRVRTASLEPLEHIDARGSLIKPAETKYTPFPGPHTRCPPVRISSDTGRLVLIFRQSRRYKAYTESRGLAGSKLVAINGWHRSATISSAKLAPIRIVGRQVGDLARTVAEMRTTSPAVLAMGHPDLKYDRTDVAASSSHFPEYLRETADIAGSNLPNTSRSANCAREPNTSGISYFLCTPRSGLKTVFYNGAGAEVYGGIKYDVLSIGSHFLPN</sequence>
<dbReference type="Gene3D" id="1.20.120.1630">
    <property type="match status" value="1"/>
</dbReference>
<keyword evidence="1" id="KW-1133">Transmembrane helix</keyword>
<dbReference type="EMBL" id="JACGCI010000011">
    <property type="protein sequence ID" value="KAF6760710.1"/>
    <property type="molecule type" value="Genomic_DNA"/>
</dbReference>
<proteinExistence type="predicted"/>
<protein>
    <submittedName>
        <fullName evidence="3">Uncharacterized protein</fullName>
    </submittedName>
</protein>
<organism evidence="3 4">
    <name type="scientific">Ephemerocybe angulata</name>
    <dbReference type="NCBI Taxonomy" id="980116"/>
    <lineage>
        <taxon>Eukaryota</taxon>
        <taxon>Fungi</taxon>
        <taxon>Dikarya</taxon>
        <taxon>Basidiomycota</taxon>
        <taxon>Agaricomycotina</taxon>
        <taxon>Agaricomycetes</taxon>
        <taxon>Agaricomycetidae</taxon>
        <taxon>Agaricales</taxon>
        <taxon>Agaricineae</taxon>
        <taxon>Psathyrellaceae</taxon>
        <taxon>Ephemerocybe</taxon>
    </lineage>
</organism>
<feature type="signal peptide" evidence="2">
    <location>
        <begin position="1"/>
        <end position="23"/>
    </location>
</feature>
<feature type="chain" id="PRO_5034542163" evidence="2">
    <location>
        <begin position="24"/>
        <end position="432"/>
    </location>
</feature>
<reference evidence="3 4" key="1">
    <citation type="submission" date="2020-07" db="EMBL/GenBank/DDBJ databases">
        <title>Comparative genomics of pyrophilous fungi reveals a link between fire events and developmental genes.</title>
        <authorList>
            <consortium name="DOE Joint Genome Institute"/>
            <person name="Steindorff A.S."/>
            <person name="Carver A."/>
            <person name="Calhoun S."/>
            <person name="Stillman K."/>
            <person name="Liu H."/>
            <person name="Lipzen A."/>
            <person name="Pangilinan J."/>
            <person name="Labutti K."/>
            <person name="Bruns T.D."/>
            <person name="Grigoriev I.V."/>
        </authorList>
    </citation>
    <scope>NUCLEOTIDE SEQUENCE [LARGE SCALE GENOMIC DNA]</scope>
    <source>
        <strain evidence="3 4">CBS 144469</strain>
    </source>
</reference>
<feature type="transmembrane region" description="Helical" evidence="1">
    <location>
        <begin position="125"/>
        <end position="151"/>
    </location>
</feature>
<keyword evidence="1" id="KW-0472">Membrane</keyword>
<keyword evidence="4" id="KW-1185">Reference proteome</keyword>
<dbReference type="Proteomes" id="UP000521943">
    <property type="component" value="Unassembled WGS sequence"/>
</dbReference>